<evidence type="ECO:0000256" key="5">
    <source>
        <dbReference type="ARBA" id="ARBA00023212"/>
    </source>
</evidence>
<dbReference type="Pfam" id="PF00130">
    <property type="entry name" value="C1_1"/>
    <property type="match status" value="1"/>
</dbReference>
<comment type="subcellular location">
    <subcellularLocation>
        <location evidence="1">Cytoplasm</location>
        <location evidence="1">Cytoskeleton</location>
    </subcellularLocation>
</comment>
<evidence type="ECO:0000259" key="7">
    <source>
        <dbReference type="PROSITE" id="PS50081"/>
    </source>
</evidence>
<evidence type="ECO:0000256" key="3">
    <source>
        <dbReference type="ARBA" id="ARBA00022723"/>
    </source>
</evidence>
<dbReference type="Gene3D" id="3.30.60.20">
    <property type="match status" value="1"/>
</dbReference>
<keyword evidence="5" id="KW-0963">Cytoplasm</keyword>
<reference evidence="10 11" key="1">
    <citation type="journal article" date="2016" name="Nat. Commun.">
        <title>Extremotolerant tardigrade genome and improved radiotolerance of human cultured cells by tardigrade-unique protein.</title>
        <authorList>
            <person name="Hashimoto T."/>
            <person name="Horikawa D.D."/>
            <person name="Saito Y."/>
            <person name="Kuwahara H."/>
            <person name="Kozuka-Hata H."/>
            <person name="Shin-I T."/>
            <person name="Minakuchi Y."/>
            <person name="Ohishi K."/>
            <person name="Motoyama A."/>
            <person name="Aizu T."/>
            <person name="Enomoto A."/>
            <person name="Kondo K."/>
            <person name="Tanaka S."/>
            <person name="Hara Y."/>
            <person name="Koshikawa S."/>
            <person name="Sagara H."/>
            <person name="Miura T."/>
            <person name="Yokobori S."/>
            <person name="Miyagawa K."/>
            <person name="Suzuki Y."/>
            <person name="Kubo T."/>
            <person name="Oyama M."/>
            <person name="Kohara Y."/>
            <person name="Fujiyama A."/>
            <person name="Arakawa K."/>
            <person name="Katayama T."/>
            <person name="Toyoda A."/>
            <person name="Kunieda T."/>
        </authorList>
    </citation>
    <scope>NUCLEOTIDE SEQUENCE [LARGE SCALE GENOMIC DNA]</scope>
    <source>
        <strain evidence="10 11">YOKOZUNA-1</strain>
    </source>
</reference>
<sequence>MIRGMGIRLQDAIQGPFRKKKVPKNAAKTAKAREVENLESDVQVRYLSSRQLEEAALAERYLLENLDHGSDFKKLFYLKHQFLIAELQLPSFCDLCGLLIWGIYRLSLRCRNCDLTCHPQCKQFLRLVCPKPRPEKNQLPLPAPETDSGSSTTSTIEAELWQLQNTENGKAEVLTRQIDEFNKAFPFSLLQQEGDGSLTGFVKILLRLKRPVTVSNGPFPRARVTSFYLPRNSEKLIHMSSQDDTSEAIEAILTKFRMRDDPRKFCLYLEDHNGTRVLEKDEHPLLTILKLHETSSECGRLILEESDPKNVLWDAFSLPELENFKLILDREEEEMEKLIRQNYEAYRTKLMEAFDFACANS</sequence>
<dbReference type="PROSITE" id="PS50081">
    <property type="entry name" value="ZF_DAG_PE_2"/>
    <property type="match status" value="1"/>
</dbReference>
<feature type="domain" description="SARAH" evidence="9">
    <location>
        <begin position="310"/>
        <end position="357"/>
    </location>
</feature>
<dbReference type="Pfam" id="PF00788">
    <property type="entry name" value="RA"/>
    <property type="match status" value="1"/>
</dbReference>
<dbReference type="InterPro" id="IPR029071">
    <property type="entry name" value="Ubiquitin-like_domsf"/>
</dbReference>
<keyword evidence="2" id="KW-0493">Microtubule</keyword>
<proteinExistence type="predicted"/>
<dbReference type="STRING" id="947166.A0A1D1UU22"/>
<dbReference type="EMBL" id="BDGG01000002">
    <property type="protein sequence ID" value="GAU93176.1"/>
    <property type="molecule type" value="Genomic_DNA"/>
</dbReference>
<comment type="caution">
    <text evidence="10">The sequence shown here is derived from an EMBL/GenBank/DDBJ whole genome shotgun (WGS) entry which is preliminary data.</text>
</comment>
<dbReference type="InterPro" id="IPR002219">
    <property type="entry name" value="PKC_DAG/PE"/>
</dbReference>
<dbReference type="SUPFAM" id="SSF57889">
    <property type="entry name" value="Cysteine-rich domain"/>
    <property type="match status" value="1"/>
</dbReference>
<dbReference type="InterPro" id="IPR046349">
    <property type="entry name" value="C1-like_sf"/>
</dbReference>
<protein>
    <recommendedName>
        <fullName evidence="12">Phorbol-ester/DAG-type domain-containing protein</fullName>
    </recommendedName>
</protein>
<evidence type="ECO:0000313" key="10">
    <source>
        <dbReference type="EMBL" id="GAU93176.1"/>
    </source>
</evidence>
<evidence type="ECO:0000256" key="4">
    <source>
        <dbReference type="ARBA" id="ARBA00022833"/>
    </source>
</evidence>
<dbReference type="CDD" id="cd20820">
    <property type="entry name" value="C1_RASSF1-like"/>
    <property type="match status" value="1"/>
</dbReference>
<dbReference type="Gene3D" id="3.10.20.90">
    <property type="entry name" value="Phosphatidylinositol 3-kinase Catalytic Subunit, Chain A, domain 1"/>
    <property type="match status" value="1"/>
</dbReference>
<evidence type="ECO:0000256" key="6">
    <source>
        <dbReference type="SAM" id="Coils"/>
    </source>
</evidence>
<evidence type="ECO:0000256" key="2">
    <source>
        <dbReference type="ARBA" id="ARBA00022701"/>
    </source>
</evidence>
<dbReference type="PROSITE" id="PS00479">
    <property type="entry name" value="ZF_DAG_PE_1"/>
    <property type="match status" value="1"/>
</dbReference>
<dbReference type="CDD" id="cd21885">
    <property type="entry name" value="SARAH_RASSF1-like"/>
    <property type="match status" value="1"/>
</dbReference>
<dbReference type="Gene3D" id="1.20.5.110">
    <property type="match status" value="1"/>
</dbReference>
<feature type="domain" description="Ras-associating" evidence="8">
    <location>
        <begin position="221"/>
        <end position="308"/>
    </location>
</feature>
<dbReference type="SUPFAM" id="SSF54236">
    <property type="entry name" value="Ubiquitin-like"/>
    <property type="match status" value="1"/>
</dbReference>
<dbReference type="PANTHER" id="PTHR22738">
    <property type="entry name" value="RASSF"/>
    <property type="match status" value="1"/>
</dbReference>
<accession>A0A1D1UU22</accession>
<dbReference type="InterPro" id="IPR011524">
    <property type="entry name" value="SARAH_dom"/>
</dbReference>
<dbReference type="GO" id="GO:0046872">
    <property type="term" value="F:metal ion binding"/>
    <property type="evidence" value="ECO:0007669"/>
    <property type="project" value="UniProtKB-KW"/>
</dbReference>
<keyword evidence="3" id="KW-0479">Metal-binding</keyword>
<dbReference type="InterPro" id="IPR033614">
    <property type="entry name" value="RASSF1-6"/>
</dbReference>
<evidence type="ECO:0000259" key="9">
    <source>
        <dbReference type="PROSITE" id="PS50951"/>
    </source>
</evidence>
<dbReference type="Proteomes" id="UP000186922">
    <property type="component" value="Unassembled WGS sequence"/>
</dbReference>
<dbReference type="PANTHER" id="PTHR22738:SF10">
    <property type="entry name" value="RAS ASSOCIATION DOMAIN-CONTAINING PROTEIN 1 HOMOLOG"/>
    <property type="match status" value="1"/>
</dbReference>
<evidence type="ECO:0008006" key="12">
    <source>
        <dbReference type="Google" id="ProtNLM"/>
    </source>
</evidence>
<feature type="domain" description="Phorbol-ester/DAG-type" evidence="7">
    <location>
        <begin position="79"/>
        <end position="129"/>
    </location>
</feature>
<dbReference type="AlphaFoldDB" id="A0A1D1UU22"/>
<evidence type="ECO:0000313" key="11">
    <source>
        <dbReference type="Proteomes" id="UP000186922"/>
    </source>
</evidence>
<keyword evidence="4" id="KW-0862">Zinc</keyword>
<organism evidence="10 11">
    <name type="scientific">Ramazzottius varieornatus</name>
    <name type="common">Water bear</name>
    <name type="synonym">Tardigrade</name>
    <dbReference type="NCBI Taxonomy" id="947166"/>
    <lineage>
        <taxon>Eukaryota</taxon>
        <taxon>Metazoa</taxon>
        <taxon>Ecdysozoa</taxon>
        <taxon>Tardigrada</taxon>
        <taxon>Eutardigrada</taxon>
        <taxon>Parachela</taxon>
        <taxon>Hypsibioidea</taxon>
        <taxon>Ramazzottiidae</taxon>
        <taxon>Ramazzottius</taxon>
    </lineage>
</organism>
<evidence type="ECO:0000256" key="1">
    <source>
        <dbReference type="ARBA" id="ARBA00004245"/>
    </source>
</evidence>
<keyword evidence="11" id="KW-1185">Reference proteome</keyword>
<dbReference type="Pfam" id="PF16517">
    <property type="entry name" value="Nore1-SARAH"/>
    <property type="match status" value="1"/>
</dbReference>
<dbReference type="PROSITE" id="PS50200">
    <property type="entry name" value="RA"/>
    <property type="match status" value="1"/>
</dbReference>
<dbReference type="SMART" id="SM00109">
    <property type="entry name" value="C1"/>
    <property type="match status" value="1"/>
</dbReference>
<dbReference type="InterPro" id="IPR000159">
    <property type="entry name" value="RA_dom"/>
</dbReference>
<name>A0A1D1UU22_RAMVA</name>
<dbReference type="GO" id="GO:0007165">
    <property type="term" value="P:signal transduction"/>
    <property type="evidence" value="ECO:0007669"/>
    <property type="project" value="InterPro"/>
</dbReference>
<gene>
    <name evidence="10" type="primary">RvY_05155-1</name>
    <name evidence="10" type="synonym">RvY_05155.1</name>
    <name evidence="10" type="ORF">RvY_05155</name>
</gene>
<evidence type="ECO:0000259" key="8">
    <source>
        <dbReference type="PROSITE" id="PS50200"/>
    </source>
</evidence>
<dbReference type="OrthoDB" id="74314at2759"/>
<keyword evidence="6" id="KW-0175">Coiled coil</keyword>
<feature type="coiled-coil region" evidence="6">
    <location>
        <begin position="321"/>
        <end position="348"/>
    </location>
</feature>
<dbReference type="GO" id="GO:0005874">
    <property type="term" value="C:microtubule"/>
    <property type="evidence" value="ECO:0007669"/>
    <property type="project" value="UniProtKB-KW"/>
</dbReference>
<keyword evidence="5" id="KW-0206">Cytoskeleton</keyword>
<dbReference type="PROSITE" id="PS50951">
    <property type="entry name" value="SARAH"/>
    <property type="match status" value="1"/>
</dbReference>